<accession>A0A833XK84</accession>
<name>A0A833XK84_JUGRE</name>
<protein>
    <recommendedName>
        <fullName evidence="3">DUF674 domain-containing protein</fullName>
    </recommendedName>
</protein>
<reference evidence="1" key="2">
    <citation type="submission" date="2020-03" db="EMBL/GenBank/DDBJ databases">
        <title>Walnut 2.0.</title>
        <authorList>
            <person name="Marrano A."/>
            <person name="Britton M."/>
            <person name="Zimin A.V."/>
            <person name="Zaini P.A."/>
            <person name="Workman R."/>
            <person name="Puiu D."/>
            <person name="Bianco L."/>
            <person name="Allen B.J."/>
            <person name="Troggio M."/>
            <person name="Leslie C.A."/>
            <person name="Timp W."/>
            <person name="Dendekar A."/>
            <person name="Salzberg S.L."/>
            <person name="Neale D.B."/>
        </authorList>
    </citation>
    <scope>NUCLEOTIDE SEQUENCE</scope>
    <source>
        <tissue evidence="1">Leaves</tissue>
    </source>
</reference>
<dbReference type="PANTHER" id="PTHR33103">
    <property type="entry name" value="OS01G0153900 PROTEIN"/>
    <property type="match status" value="1"/>
</dbReference>
<dbReference type="PANTHER" id="PTHR33103:SF19">
    <property type="entry name" value="OS09G0544700 PROTEIN"/>
    <property type="match status" value="1"/>
</dbReference>
<comment type="caution">
    <text evidence="1">The sequence shown here is derived from an EMBL/GenBank/DDBJ whole genome shotgun (WGS) entry which is preliminary data.</text>
</comment>
<feature type="non-terminal residue" evidence="1">
    <location>
        <position position="254"/>
    </location>
</feature>
<organism evidence="1 2">
    <name type="scientific">Juglans regia</name>
    <name type="common">English walnut</name>
    <dbReference type="NCBI Taxonomy" id="51240"/>
    <lineage>
        <taxon>Eukaryota</taxon>
        <taxon>Viridiplantae</taxon>
        <taxon>Streptophyta</taxon>
        <taxon>Embryophyta</taxon>
        <taxon>Tracheophyta</taxon>
        <taxon>Spermatophyta</taxon>
        <taxon>Magnoliopsida</taxon>
        <taxon>eudicotyledons</taxon>
        <taxon>Gunneridae</taxon>
        <taxon>Pentapetalae</taxon>
        <taxon>rosids</taxon>
        <taxon>fabids</taxon>
        <taxon>Fagales</taxon>
        <taxon>Juglandaceae</taxon>
        <taxon>Juglans</taxon>
    </lineage>
</organism>
<gene>
    <name evidence="1" type="ORF">F2P56_017082</name>
</gene>
<evidence type="ECO:0000313" key="2">
    <source>
        <dbReference type="Proteomes" id="UP000619265"/>
    </source>
</evidence>
<dbReference type="InterPro" id="IPR007750">
    <property type="entry name" value="DUF674"/>
</dbReference>
<reference evidence="1" key="1">
    <citation type="submission" date="2015-10" db="EMBL/GenBank/DDBJ databases">
        <authorList>
            <person name="Martinez-Garcia P.J."/>
            <person name="Crepeau M.W."/>
            <person name="Puiu D."/>
            <person name="Gonzalez-Ibeas D."/>
            <person name="Whalen J."/>
            <person name="Stevens K."/>
            <person name="Paul R."/>
            <person name="Butterfield T."/>
            <person name="Britton M."/>
            <person name="Reagan R."/>
            <person name="Chakraborty S."/>
            <person name="Walawage S.L."/>
            <person name="Vasquez-Gross H.A."/>
            <person name="Cardeno C."/>
            <person name="Famula R."/>
            <person name="Pratt K."/>
            <person name="Kuruganti S."/>
            <person name="Aradhya M.K."/>
            <person name="Leslie C.A."/>
            <person name="Dandekar A.M."/>
            <person name="Salzberg S.L."/>
            <person name="Wegrzyn J.L."/>
            <person name="Langley C.H."/>
            <person name="Neale D.B."/>
        </authorList>
    </citation>
    <scope>NUCLEOTIDE SEQUENCE</scope>
    <source>
        <tissue evidence="1">Leaves</tissue>
    </source>
</reference>
<evidence type="ECO:0008006" key="3">
    <source>
        <dbReference type="Google" id="ProtNLM"/>
    </source>
</evidence>
<dbReference type="AlphaFoldDB" id="A0A833XK84"/>
<dbReference type="Gramene" id="Jr07_35970_p1">
    <property type="protein sequence ID" value="cds.Jr07_35970_p1"/>
    <property type="gene ID" value="Jr07_35970"/>
</dbReference>
<sequence length="254" mass="28222">VPLHTESIPRFIFIHRNYKLMATTKVSLKLLIDKKKQRLIFAEADKKCVDFLFSILTLPVGTVAELLKVEGMVGCLPSLHNSVKNLSAPCFLNDKSKYFLLNPKVAVPGANVSLLLPNDASFTYRKLSLHQLVHGNNNCRAYIIEDANPIRSCGQCAPTTEGGYVEGMVTYMVMDDLEVKPMTTISGITLLKEFNVEEVGAVEEKVVDLGMDEGVKLLKASLQSKTVLTDIFLSCPDKLEPGSNLKTRDYRRTK</sequence>
<dbReference type="EMBL" id="LIHL02000007">
    <property type="protein sequence ID" value="KAF5467235.1"/>
    <property type="molecule type" value="Genomic_DNA"/>
</dbReference>
<dbReference type="Proteomes" id="UP000619265">
    <property type="component" value="Unassembled WGS sequence"/>
</dbReference>
<evidence type="ECO:0000313" key="1">
    <source>
        <dbReference type="EMBL" id="KAF5467235.1"/>
    </source>
</evidence>
<proteinExistence type="predicted"/>
<dbReference type="Pfam" id="PF05056">
    <property type="entry name" value="DUF674"/>
    <property type="match status" value="1"/>
</dbReference>